<dbReference type="Proteomes" id="UP000494249">
    <property type="component" value="Unassembled WGS sequence"/>
</dbReference>
<feature type="region of interest" description="Disordered" evidence="1">
    <location>
        <begin position="51"/>
        <end position="83"/>
    </location>
</feature>
<evidence type="ECO:0000313" key="2">
    <source>
        <dbReference type="EMBL" id="CAB3707706.1"/>
    </source>
</evidence>
<sequence>MWRAFNARRFRNPRLADAASTVAGKRYTQHPANLRQGQDFFGLRMSGIAHSECESRRRGTQPSSFSPTRREPQRRNTGATAHSAKIRTKQILPIVLTLRASRGRIAAIKTSTRATARSDDTARNPRYFEISSSAISRVFGPSVPIASITITMALEMKANTPFTPNSLRHPAITNAENIAERRLHE</sequence>
<evidence type="ECO:0000256" key="1">
    <source>
        <dbReference type="SAM" id="MobiDB-lite"/>
    </source>
</evidence>
<proteinExistence type="predicted"/>
<evidence type="ECO:0000313" key="3">
    <source>
        <dbReference type="Proteomes" id="UP000494249"/>
    </source>
</evidence>
<dbReference type="AlphaFoldDB" id="A0A6J5BJ00"/>
<accession>A0A6J5BJ00</accession>
<name>A0A6J5BJ00_9BURK</name>
<protein>
    <submittedName>
        <fullName evidence="2">Uncharacterized protein</fullName>
    </submittedName>
</protein>
<dbReference type="EMBL" id="CADIKB010000019">
    <property type="protein sequence ID" value="CAB3707706.1"/>
    <property type="molecule type" value="Genomic_DNA"/>
</dbReference>
<gene>
    <name evidence="2" type="ORF">LMG22037_03873</name>
</gene>
<reference evidence="2 3" key="1">
    <citation type="submission" date="2020-04" db="EMBL/GenBank/DDBJ databases">
        <authorList>
            <person name="De Canck E."/>
        </authorList>
    </citation>
    <scope>NUCLEOTIDE SEQUENCE [LARGE SCALE GENOMIC DNA]</scope>
    <source>
        <strain evidence="2 3">LMG 22037</strain>
    </source>
</reference>
<organism evidence="2 3">
    <name type="scientific">Paraburkholderia phenoliruptrix</name>
    <dbReference type="NCBI Taxonomy" id="252970"/>
    <lineage>
        <taxon>Bacteria</taxon>
        <taxon>Pseudomonadati</taxon>
        <taxon>Pseudomonadota</taxon>
        <taxon>Betaproteobacteria</taxon>
        <taxon>Burkholderiales</taxon>
        <taxon>Burkholderiaceae</taxon>
        <taxon>Paraburkholderia</taxon>
    </lineage>
</organism>